<proteinExistence type="predicted"/>
<dbReference type="VEuPathDB" id="TriTrypDB:BSAL_61295"/>
<feature type="region of interest" description="Disordered" evidence="1">
    <location>
        <begin position="293"/>
        <end position="315"/>
    </location>
</feature>
<evidence type="ECO:0000313" key="2">
    <source>
        <dbReference type="EMBL" id="CUF31874.1"/>
    </source>
</evidence>
<evidence type="ECO:0000313" key="3">
    <source>
        <dbReference type="Proteomes" id="UP000051952"/>
    </source>
</evidence>
<keyword evidence="3" id="KW-1185">Reference proteome</keyword>
<gene>
    <name evidence="2" type="ORF">BSAL_61295</name>
</gene>
<dbReference type="Proteomes" id="UP000051952">
    <property type="component" value="Unassembled WGS sequence"/>
</dbReference>
<dbReference type="AlphaFoldDB" id="A0A0S4IUI6"/>
<organism evidence="2 3">
    <name type="scientific">Bodo saltans</name>
    <name type="common">Flagellated protozoan</name>
    <dbReference type="NCBI Taxonomy" id="75058"/>
    <lineage>
        <taxon>Eukaryota</taxon>
        <taxon>Discoba</taxon>
        <taxon>Euglenozoa</taxon>
        <taxon>Kinetoplastea</taxon>
        <taxon>Metakinetoplastina</taxon>
        <taxon>Eubodonida</taxon>
        <taxon>Bodonidae</taxon>
        <taxon>Bodo</taxon>
    </lineage>
</organism>
<sequence>MMRLAMLRSLRPMAACCVESSRWGAAHFSATTLSMRRSSNNVIDEDELPLHLRAPTPELSIEDQERKKKTEMFLHACCTAPYLQDTLDFVTAAVTHRTLRDHHVLAMLRYWKNSEAGHYDAVHTTDRSQVDSPPEAKASKEPIAPQKRYYAVLQLLLDQCYVLETSSVSGVSPSLFTSGLLWFMAPMIRRVKEQHRGDKESDEDVLPNPSQQLIISSADIWKLVALMELHNVRVTSEVVLDGLLMLMTWDDTAWRRSHGGQPLADEVRKNRLEFIDAERNSLRERLAHERVLARRGSPQARREHKFSEVSPPPEA</sequence>
<dbReference type="EMBL" id="CYKH01000297">
    <property type="protein sequence ID" value="CUF31874.1"/>
    <property type="molecule type" value="Genomic_DNA"/>
</dbReference>
<accession>A0A0S4IUI6</accession>
<dbReference type="OMA" id="AWMERHN"/>
<protein>
    <submittedName>
        <fullName evidence="2">Uncharacterized protein</fullName>
    </submittedName>
</protein>
<evidence type="ECO:0000256" key="1">
    <source>
        <dbReference type="SAM" id="MobiDB-lite"/>
    </source>
</evidence>
<reference evidence="3" key="1">
    <citation type="submission" date="2015-09" db="EMBL/GenBank/DDBJ databases">
        <authorList>
            <consortium name="Pathogen Informatics"/>
        </authorList>
    </citation>
    <scope>NUCLEOTIDE SEQUENCE [LARGE SCALE GENOMIC DNA]</scope>
    <source>
        <strain evidence="3">Lake Konstanz</strain>
    </source>
</reference>
<name>A0A0S4IUI6_BODSA</name>